<dbReference type="Gene3D" id="1.10.10.10">
    <property type="entry name" value="Winged helix-like DNA-binding domain superfamily/Winged helix DNA-binding domain"/>
    <property type="match status" value="2"/>
</dbReference>
<dbReference type="PANTHER" id="PTHR34293">
    <property type="entry name" value="HTH-TYPE TRANSCRIPTIONAL REGULATOR TRMBL2"/>
    <property type="match status" value="1"/>
</dbReference>
<dbReference type="eggNOG" id="COG2197">
    <property type="taxonomic scope" value="Bacteria"/>
</dbReference>
<proteinExistence type="predicted"/>
<organism evidence="2 3">
    <name type="scientific">Streptomyces clavuligerus</name>
    <dbReference type="NCBI Taxonomy" id="1901"/>
    <lineage>
        <taxon>Bacteria</taxon>
        <taxon>Bacillati</taxon>
        <taxon>Actinomycetota</taxon>
        <taxon>Actinomycetes</taxon>
        <taxon>Kitasatosporales</taxon>
        <taxon>Streptomycetaceae</taxon>
        <taxon>Streptomyces</taxon>
    </lineage>
</organism>
<dbReference type="OrthoDB" id="4266042at2"/>
<keyword evidence="1" id="KW-0175">Coiled coil</keyword>
<evidence type="ECO:0000256" key="1">
    <source>
        <dbReference type="SAM" id="Coils"/>
    </source>
</evidence>
<dbReference type="SMART" id="SM00421">
    <property type="entry name" value="HTH_LUXR"/>
    <property type="match status" value="1"/>
</dbReference>
<dbReference type="Pfam" id="PF00196">
    <property type="entry name" value="GerE"/>
    <property type="match status" value="1"/>
</dbReference>
<dbReference type="InterPro" id="IPR036388">
    <property type="entry name" value="WH-like_DNA-bd_sf"/>
</dbReference>
<dbReference type="STRING" id="1901.BB341_11150"/>
<name>B5GNM3_STRCL</name>
<feature type="coiled-coil region" evidence="1">
    <location>
        <begin position="40"/>
        <end position="103"/>
    </location>
</feature>
<dbReference type="PANTHER" id="PTHR34293:SF1">
    <property type="entry name" value="HTH-TYPE TRANSCRIPTIONAL REGULATOR TRMBL2"/>
    <property type="match status" value="1"/>
</dbReference>
<evidence type="ECO:0000313" key="3">
    <source>
        <dbReference type="Proteomes" id="UP000002357"/>
    </source>
</evidence>
<dbReference type="KEGG" id="sclf:BB341_11150"/>
<dbReference type="InterPro" id="IPR016032">
    <property type="entry name" value="Sig_transdc_resp-reg_C-effctor"/>
</dbReference>
<dbReference type="EMBL" id="CM000913">
    <property type="protein sequence ID" value="EFG08581.1"/>
    <property type="molecule type" value="Genomic_DNA"/>
</dbReference>
<reference evidence="2 3" key="1">
    <citation type="journal article" date="2010" name="Genome Biol. Evol.">
        <title>The sequence of a 1.8-mb bacterial linear plasmid reveals a rich evolutionary reservoir of secondary metabolic pathways.</title>
        <authorList>
            <person name="Medema M.H."/>
            <person name="Trefzer A."/>
            <person name="Kovalchuk A."/>
            <person name="van den Berg M."/>
            <person name="Mueller U."/>
            <person name="Heijne W."/>
            <person name="Wu L."/>
            <person name="Alam M.T."/>
            <person name="Ronning C.M."/>
            <person name="Nierman W.C."/>
            <person name="Bovenberg R.A.L."/>
            <person name="Breitling R."/>
            <person name="Takano E."/>
        </authorList>
    </citation>
    <scope>NUCLEOTIDE SEQUENCE [LARGE SCALE GENOMIC DNA]</scope>
    <source>
        <strain evidence="3">ATCC 27064 / DSM 738 / JCM 4710 / NBRC 13307 / NCIMB 12785 / NRRL 3585 / VKM Ac-602</strain>
    </source>
</reference>
<dbReference type="GO" id="GO:0006355">
    <property type="term" value="P:regulation of DNA-templated transcription"/>
    <property type="evidence" value="ECO:0007669"/>
    <property type="project" value="InterPro"/>
</dbReference>
<dbReference type="PROSITE" id="PS50043">
    <property type="entry name" value="HTH_LUXR_2"/>
    <property type="match status" value="1"/>
</dbReference>
<gene>
    <name evidence="2" type="ORF">SCLAV_3509</name>
</gene>
<dbReference type="AlphaFoldDB" id="B5GNM3"/>
<dbReference type="GO" id="GO:0003677">
    <property type="term" value="F:DNA binding"/>
    <property type="evidence" value="ECO:0007669"/>
    <property type="project" value="InterPro"/>
</dbReference>
<dbReference type="InterPro" id="IPR000792">
    <property type="entry name" value="Tscrpt_reg_LuxR_C"/>
</dbReference>
<dbReference type="SUPFAM" id="SSF46894">
    <property type="entry name" value="C-terminal effector domain of the bipartite response regulators"/>
    <property type="match status" value="1"/>
</dbReference>
<sequence>MLTGLGLSAAAESVYRAMLLHPRAGVAAIAATTGDSEAEVREALDELSELALVRASAEDEGRLRVVSPDIGMEILMARRQAELAAEQQRLEASRAAAAQLISEYAELRPATPHPGVEQLIGLDAVRDRLVVLTRELKEELMAFSPDSALTESAITSSRPLNEELLARGVRMRTIYLDSVRNSRPSIEHANWLAELGGQVRTVAALPTRMLIVDRGTAVIPVSSDNTAAGAVVLTGQGMLTALCALFEATWAAAHPLAESTTRDPHGLTPQQSVALHLLADGHTDDSVAKRLGVSPRTARRMANDLMERLEARSRFEAGVRAVQRGWLPNEE</sequence>
<evidence type="ECO:0000313" key="2">
    <source>
        <dbReference type="EMBL" id="EFG08581.1"/>
    </source>
</evidence>
<dbReference type="RefSeq" id="WP_003953269.1">
    <property type="nucleotide sequence ID" value="NZ_CM000913.1"/>
</dbReference>
<dbReference type="GeneID" id="93729986"/>
<keyword evidence="3" id="KW-1185">Reference proteome</keyword>
<accession>B5GNM3</accession>
<dbReference type="Proteomes" id="UP000002357">
    <property type="component" value="Chromosome"/>
</dbReference>
<protein>
    <submittedName>
        <fullName evidence="2">Putative erythropoiesis-stimulating protein</fullName>
    </submittedName>
</protein>
<dbReference type="InterPro" id="IPR051797">
    <property type="entry name" value="TrmB-like"/>
</dbReference>